<accession>A0A101I444</accession>
<dbReference type="Proteomes" id="UP000053467">
    <property type="component" value="Unassembled WGS sequence"/>
</dbReference>
<evidence type="ECO:0000259" key="4">
    <source>
        <dbReference type="Pfam" id="PF00905"/>
    </source>
</evidence>
<name>A0A101I444_UNCT6</name>
<comment type="caution">
    <text evidence="6">The sequence shown here is derived from an EMBL/GenBank/DDBJ whole genome shotgun (WGS) entry which is preliminary data.</text>
</comment>
<dbReference type="Pfam" id="PF00905">
    <property type="entry name" value="Transpeptidase"/>
    <property type="match status" value="1"/>
</dbReference>
<dbReference type="Gene3D" id="3.30.450.330">
    <property type="match status" value="1"/>
</dbReference>
<dbReference type="SUPFAM" id="SSF56601">
    <property type="entry name" value="beta-lactamase/transpeptidase-like"/>
    <property type="match status" value="1"/>
</dbReference>
<dbReference type="GO" id="GO:0005886">
    <property type="term" value="C:plasma membrane"/>
    <property type="evidence" value="ECO:0007669"/>
    <property type="project" value="TreeGrafter"/>
</dbReference>
<dbReference type="AlphaFoldDB" id="A0A101I444"/>
<keyword evidence="3" id="KW-0812">Transmembrane</keyword>
<proteinExistence type="predicted"/>
<gene>
    <name evidence="6" type="ORF">XE03_0432</name>
</gene>
<evidence type="ECO:0000256" key="2">
    <source>
        <dbReference type="ARBA" id="ARBA00023136"/>
    </source>
</evidence>
<dbReference type="InterPro" id="IPR036138">
    <property type="entry name" value="PBP_dimer_sf"/>
</dbReference>
<feature type="domain" description="Penicillin-binding protein transpeptidase" evidence="4">
    <location>
        <begin position="251"/>
        <end position="550"/>
    </location>
</feature>
<dbReference type="Pfam" id="PF03717">
    <property type="entry name" value="PBP_dimer"/>
    <property type="match status" value="1"/>
</dbReference>
<dbReference type="InterPro" id="IPR005311">
    <property type="entry name" value="PBP_dimer"/>
</dbReference>
<dbReference type="EMBL" id="LGGX01000002">
    <property type="protein sequence ID" value="KUK87913.1"/>
    <property type="molecule type" value="Genomic_DNA"/>
</dbReference>
<evidence type="ECO:0000313" key="6">
    <source>
        <dbReference type="EMBL" id="KUK87913.1"/>
    </source>
</evidence>
<dbReference type="Gene3D" id="3.40.710.10">
    <property type="entry name" value="DD-peptidase/beta-lactamase superfamily"/>
    <property type="match status" value="1"/>
</dbReference>
<feature type="domain" description="Penicillin-binding protein dimerisation" evidence="5">
    <location>
        <begin position="64"/>
        <end position="206"/>
    </location>
</feature>
<reference evidence="7" key="1">
    <citation type="journal article" date="2015" name="MBio">
        <title>Genome-Resolved Metagenomic Analysis Reveals Roles for Candidate Phyla and Other Microbial Community Members in Biogeochemical Transformations in Oil Reservoirs.</title>
        <authorList>
            <person name="Hu P."/>
            <person name="Tom L."/>
            <person name="Singh A."/>
            <person name="Thomas B.C."/>
            <person name="Baker B.J."/>
            <person name="Piceno Y.M."/>
            <person name="Andersen G.L."/>
            <person name="Banfield J.F."/>
        </authorList>
    </citation>
    <scope>NUCLEOTIDE SEQUENCE [LARGE SCALE GENOMIC DNA]</scope>
</reference>
<sequence length="581" mass="66187">MNGYLKNRKEKGINILLKNLLSIFITLFVLTLIFNLFYKQIILFYYHSIDDIYRNKSSIRLFDKAERGIIKDRNGYEIATNINSYNIYVSKNLIKSKEDVASILSENCIVDYNTAIKKLNSRLEWVPIKFNVEEELALKLKKRYQGIIVKEEKTRFYNKPEIFSNIVGFVGMDDVGLEGLEYKYDKILKGKDGYISYQKKPNGKIYKHPLNDDKPAKKGKDIVLTIDYRFQEACYNIAKDFCEEYSAKKAVIIVLKSKTGELFAVAEYPSYNSNLHGFGDLSTYKNYAATNLFEPGSVFKIVLAAVAFESKIDTSLLLKEENEDTLIISRRRITDSHNFGRLNFKESFIYSSNIGFVNLGKKLGKEKVYNMVRRLNFLSKTEAGFPGEQVGNLISINKCKDINFANLCFGQGISVTALQLISAYNSIANNGVYINPKIVKEAGGKSSSKKIRKKVLDEKVAFKLKELLKATVENGTGIKAKVDGISVAGKTGTAEKYIENVGYRKGYYISSFVGFFPADDPEFTILTLIDEPKNRYWASETTAPMFAEVVKRIINLDEYRFLVQEDREIIKNGTKRVAKRS</sequence>
<evidence type="ECO:0000259" key="5">
    <source>
        <dbReference type="Pfam" id="PF03717"/>
    </source>
</evidence>
<evidence type="ECO:0000313" key="7">
    <source>
        <dbReference type="Proteomes" id="UP000053467"/>
    </source>
</evidence>
<dbReference type="GO" id="GO:0071555">
    <property type="term" value="P:cell wall organization"/>
    <property type="evidence" value="ECO:0007669"/>
    <property type="project" value="TreeGrafter"/>
</dbReference>
<dbReference type="InterPro" id="IPR012338">
    <property type="entry name" value="Beta-lactam/transpept-like"/>
</dbReference>
<dbReference type="PANTHER" id="PTHR30627">
    <property type="entry name" value="PEPTIDOGLYCAN D,D-TRANSPEPTIDASE"/>
    <property type="match status" value="1"/>
</dbReference>
<keyword evidence="2 3" id="KW-0472">Membrane</keyword>
<organism evidence="6 7">
    <name type="scientific">candidate division TA06 bacterium 34_109</name>
    <dbReference type="NCBI Taxonomy" id="1635277"/>
    <lineage>
        <taxon>Bacteria</taxon>
        <taxon>Bacteria division TA06</taxon>
    </lineage>
</organism>
<protein>
    <submittedName>
        <fullName evidence="6">Stage V sporulation protein D</fullName>
    </submittedName>
</protein>
<feature type="transmembrane region" description="Helical" evidence="3">
    <location>
        <begin position="20"/>
        <end position="38"/>
    </location>
</feature>
<evidence type="ECO:0000256" key="1">
    <source>
        <dbReference type="ARBA" id="ARBA00004370"/>
    </source>
</evidence>
<dbReference type="GO" id="GO:0008658">
    <property type="term" value="F:penicillin binding"/>
    <property type="evidence" value="ECO:0007669"/>
    <property type="project" value="InterPro"/>
</dbReference>
<dbReference type="PATRIC" id="fig|1635277.3.peg.440"/>
<dbReference type="Gene3D" id="3.90.1310.10">
    <property type="entry name" value="Penicillin-binding protein 2a (Domain 2)"/>
    <property type="match status" value="1"/>
</dbReference>
<dbReference type="InterPro" id="IPR001460">
    <property type="entry name" value="PCN-bd_Tpept"/>
</dbReference>
<dbReference type="PANTHER" id="PTHR30627:SF1">
    <property type="entry name" value="PEPTIDOGLYCAN D,D-TRANSPEPTIDASE FTSI"/>
    <property type="match status" value="1"/>
</dbReference>
<comment type="subcellular location">
    <subcellularLocation>
        <location evidence="1">Membrane</location>
    </subcellularLocation>
</comment>
<dbReference type="InterPro" id="IPR050515">
    <property type="entry name" value="Beta-lactam/transpept"/>
</dbReference>
<dbReference type="SUPFAM" id="SSF56519">
    <property type="entry name" value="Penicillin binding protein dimerisation domain"/>
    <property type="match status" value="1"/>
</dbReference>
<evidence type="ECO:0000256" key="3">
    <source>
        <dbReference type="SAM" id="Phobius"/>
    </source>
</evidence>
<keyword evidence="3" id="KW-1133">Transmembrane helix</keyword>